<reference evidence="1" key="1">
    <citation type="submission" date="2021-03" db="EMBL/GenBank/DDBJ databases">
        <title>Draft genome sequence of rust myrtle Austropuccinia psidii MF-1, a brazilian biotype.</title>
        <authorList>
            <person name="Quecine M.C."/>
            <person name="Pachon D.M.R."/>
            <person name="Bonatelli M.L."/>
            <person name="Correr F.H."/>
            <person name="Franceschini L.M."/>
            <person name="Leite T.F."/>
            <person name="Margarido G.R.A."/>
            <person name="Almeida C.A."/>
            <person name="Ferrarezi J.A."/>
            <person name="Labate C.A."/>
        </authorList>
    </citation>
    <scope>NUCLEOTIDE SEQUENCE</scope>
    <source>
        <strain evidence="1">MF-1</strain>
    </source>
</reference>
<accession>A0A9Q3PRW2</accession>
<gene>
    <name evidence="1" type="ORF">O181_110770</name>
</gene>
<dbReference type="EMBL" id="AVOT02087427">
    <property type="protein sequence ID" value="MBW0571055.1"/>
    <property type="molecule type" value="Genomic_DNA"/>
</dbReference>
<keyword evidence="2" id="KW-1185">Reference proteome</keyword>
<sequence>MPPTLPSPPLMSPCTHLILSAAYNPYACGVPSQDASDAAYHPYACGVPSRHASNAAYHLYAYIVPAQHASDAAYHPYARRALPTCL</sequence>
<dbReference type="AlphaFoldDB" id="A0A9Q3PRW2"/>
<comment type="caution">
    <text evidence="1">The sequence shown here is derived from an EMBL/GenBank/DDBJ whole genome shotgun (WGS) entry which is preliminary data.</text>
</comment>
<name>A0A9Q3PRW2_9BASI</name>
<organism evidence="1 2">
    <name type="scientific">Austropuccinia psidii MF-1</name>
    <dbReference type="NCBI Taxonomy" id="1389203"/>
    <lineage>
        <taxon>Eukaryota</taxon>
        <taxon>Fungi</taxon>
        <taxon>Dikarya</taxon>
        <taxon>Basidiomycota</taxon>
        <taxon>Pucciniomycotina</taxon>
        <taxon>Pucciniomycetes</taxon>
        <taxon>Pucciniales</taxon>
        <taxon>Sphaerophragmiaceae</taxon>
        <taxon>Austropuccinia</taxon>
    </lineage>
</organism>
<evidence type="ECO:0000313" key="1">
    <source>
        <dbReference type="EMBL" id="MBW0571055.1"/>
    </source>
</evidence>
<proteinExistence type="predicted"/>
<dbReference type="Proteomes" id="UP000765509">
    <property type="component" value="Unassembled WGS sequence"/>
</dbReference>
<evidence type="ECO:0000313" key="2">
    <source>
        <dbReference type="Proteomes" id="UP000765509"/>
    </source>
</evidence>
<protein>
    <submittedName>
        <fullName evidence="1">Uncharacterized protein</fullName>
    </submittedName>
</protein>